<protein>
    <submittedName>
        <fullName evidence="1">MlaD family protein</fullName>
    </submittedName>
</protein>
<keyword evidence="2" id="KW-1185">Reference proteome</keyword>
<name>A0ACD4DEY6_9NOCA</name>
<proteinExistence type="predicted"/>
<dbReference type="EMBL" id="CP107551">
    <property type="protein sequence ID" value="UYP18647.1"/>
    <property type="molecule type" value="Genomic_DNA"/>
</dbReference>
<dbReference type="Proteomes" id="UP001156484">
    <property type="component" value="Chromosome"/>
</dbReference>
<reference evidence="1" key="1">
    <citation type="submission" date="2022-10" db="EMBL/GenBank/DDBJ databases">
        <title>Rhodococcus ferula Z13 complete genome.</title>
        <authorList>
            <person name="Long X."/>
            <person name="Zang M."/>
        </authorList>
    </citation>
    <scope>NUCLEOTIDE SEQUENCE</scope>
    <source>
        <strain evidence="1">Z13</strain>
    </source>
</reference>
<sequence>MNTPRRRRFGKVLSFFDNDIRIGTFVAIVAVIALLATAVLYLRPPGRTTVAFETTDVSAISTGQDVRVAGVSVGKVSKMELGADTVKVYMEIEDDLMVGTDSRVEVRMLTPVGGYAVTLFPVGRTPLGDSVIPAEQVSVPYSIGDVLQAAPNVTDNVDGSNIDANLMQVAEALQSNPDSVESIISGMSAVARVMDEQRRQVHTVATLASEYLTTFNASREMVFDVIREIDIVFQTYENTHAGFNEAYRLLGYVLMTVAPYEDYYLRHRDELENGIMQIRSMIEEFNSTMGPSIEALSATRDQLAQWLTPEGMVAVSGGTLMASDICIPVPGRQC</sequence>
<gene>
    <name evidence="1" type="ORF">OED52_18730</name>
</gene>
<evidence type="ECO:0000313" key="1">
    <source>
        <dbReference type="EMBL" id="UYP18647.1"/>
    </source>
</evidence>
<evidence type="ECO:0000313" key="2">
    <source>
        <dbReference type="Proteomes" id="UP001156484"/>
    </source>
</evidence>
<organism evidence="1 2">
    <name type="scientific">Rhodococcus sacchari</name>
    <dbReference type="NCBI Taxonomy" id="2962047"/>
    <lineage>
        <taxon>Bacteria</taxon>
        <taxon>Bacillati</taxon>
        <taxon>Actinomycetota</taxon>
        <taxon>Actinomycetes</taxon>
        <taxon>Mycobacteriales</taxon>
        <taxon>Nocardiaceae</taxon>
        <taxon>Rhodococcus</taxon>
    </lineage>
</organism>
<accession>A0ACD4DEY6</accession>